<sequence length="195" mass="21484">MQLPFHPSNTHGWLHIYAQGLRDVGWEGVFDAFNLPQLKTTRDTNGGVNRNGTAHMTNGEGQGWSVNETGIAVPSLYALLGVPPTVSQADLARRFKQLSLQFHPDRAAYRSGDDELAVQQMYQKIVEAYEVLSNPEHRIAYDTRCGVNFSSRVAALRQALAQNETTPAPHCPGGFGAVKSPQATDEEDDDEEYTP</sequence>
<dbReference type="GO" id="GO:0031072">
    <property type="term" value="F:heat shock protein binding"/>
    <property type="evidence" value="ECO:0007669"/>
    <property type="project" value="TreeGrafter"/>
</dbReference>
<dbReference type="GO" id="GO:0005737">
    <property type="term" value="C:cytoplasm"/>
    <property type="evidence" value="ECO:0007669"/>
    <property type="project" value="TreeGrafter"/>
</dbReference>
<dbReference type="SUPFAM" id="SSF46565">
    <property type="entry name" value="Chaperone J-domain"/>
    <property type="match status" value="1"/>
</dbReference>
<feature type="region of interest" description="Disordered" evidence="1">
    <location>
        <begin position="164"/>
        <end position="195"/>
    </location>
</feature>
<dbReference type="AlphaFoldDB" id="F9W4X0"/>
<dbReference type="Pfam" id="PF00226">
    <property type="entry name" value="DnaJ"/>
    <property type="match status" value="1"/>
</dbReference>
<feature type="domain" description="J" evidence="2">
    <location>
        <begin position="75"/>
        <end position="145"/>
    </location>
</feature>
<dbReference type="SMART" id="SM00271">
    <property type="entry name" value="DnaJ"/>
    <property type="match status" value="1"/>
</dbReference>
<reference evidence="3 4" key="2">
    <citation type="journal article" date="2012" name="Proc. Natl. Acad. Sci. U.S.A.">
        <title>Antigenic diversity is generated by distinct evolutionary mechanisms in African trypanosome species.</title>
        <authorList>
            <person name="Jackson A.P."/>
            <person name="Berry A."/>
            <person name="Aslett M."/>
            <person name="Allison H.C."/>
            <person name="Burton P."/>
            <person name="Vavrova-Anderson J."/>
            <person name="Brown R."/>
            <person name="Browne H."/>
            <person name="Corton N."/>
            <person name="Hauser H."/>
            <person name="Gamble J."/>
            <person name="Gilderthorp R."/>
            <person name="Marcello L."/>
            <person name="McQuillan J."/>
            <person name="Otto T.D."/>
            <person name="Quail M.A."/>
            <person name="Sanders M.J."/>
            <person name="van Tonder A."/>
            <person name="Ginger M.L."/>
            <person name="Field M.C."/>
            <person name="Barry J.D."/>
            <person name="Hertz-Fowler C."/>
            <person name="Berriman M."/>
        </authorList>
    </citation>
    <scope>NUCLEOTIDE SEQUENCE [LARGE SCALE GENOMIC DNA]</scope>
    <source>
        <strain evidence="3 4">IL3000</strain>
    </source>
</reference>
<evidence type="ECO:0000313" key="3">
    <source>
        <dbReference type="EMBL" id="CCD12217.1"/>
    </source>
</evidence>
<dbReference type="PROSITE" id="PS50076">
    <property type="entry name" value="DNAJ_2"/>
    <property type="match status" value="1"/>
</dbReference>
<dbReference type="InterPro" id="IPR036869">
    <property type="entry name" value="J_dom_sf"/>
</dbReference>
<dbReference type="EMBL" id="CAEQ01000625">
    <property type="protein sequence ID" value="CCD12217.1"/>
    <property type="molecule type" value="Genomic_DNA"/>
</dbReference>
<dbReference type="GO" id="GO:0005634">
    <property type="term" value="C:nucleus"/>
    <property type="evidence" value="ECO:0007669"/>
    <property type="project" value="TreeGrafter"/>
</dbReference>
<evidence type="ECO:0000256" key="1">
    <source>
        <dbReference type="SAM" id="MobiDB-lite"/>
    </source>
</evidence>
<keyword evidence="4" id="KW-1185">Reference proteome</keyword>
<dbReference type="InterPro" id="IPR001623">
    <property type="entry name" value="DnaJ_domain"/>
</dbReference>
<reference evidence="4" key="1">
    <citation type="submission" date="2011-07" db="EMBL/GenBank/DDBJ databases">
        <title>Divergent evolution of antigenic variation in African trypanosomes.</title>
        <authorList>
            <person name="Jackson A.P."/>
            <person name="Berry A."/>
            <person name="Allison H.C."/>
            <person name="Burton P."/>
            <person name="Anderson J."/>
            <person name="Aslett M."/>
            <person name="Brown R."/>
            <person name="Corton N."/>
            <person name="Harris D."/>
            <person name="Hauser H."/>
            <person name="Gamble J."/>
            <person name="Gilderthorp R."/>
            <person name="McQuillan J."/>
            <person name="Quail M.A."/>
            <person name="Sanders M."/>
            <person name="Van Tonder A."/>
            <person name="Ginger M.L."/>
            <person name="Donelson J.E."/>
            <person name="Field M.C."/>
            <person name="Barry J.D."/>
            <person name="Berriman M."/>
            <person name="Hertz-Fowler C."/>
        </authorList>
    </citation>
    <scope>NUCLEOTIDE SEQUENCE [LARGE SCALE GENOMIC DNA]</scope>
    <source>
        <strain evidence="4">IL3000</strain>
    </source>
</reference>
<evidence type="ECO:0000259" key="2">
    <source>
        <dbReference type="PROSITE" id="PS50076"/>
    </source>
</evidence>
<dbReference type="VEuPathDB" id="TriTrypDB:TcIL3000_0_31210"/>
<dbReference type="InterPro" id="IPR052594">
    <property type="entry name" value="J_domain-containing_protein"/>
</dbReference>
<dbReference type="Gene3D" id="1.10.287.110">
    <property type="entry name" value="DnaJ domain"/>
    <property type="match status" value="1"/>
</dbReference>
<organism evidence="3 4">
    <name type="scientific">Trypanosoma congolense (strain IL3000)</name>
    <dbReference type="NCBI Taxonomy" id="1068625"/>
    <lineage>
        <taxon>Eukaryota</taxon>
        <taxon>Discoba</taxon>
        <taxon>Euglenozoa</taxon>
        <taxon>Kinetoplastea</taxon>
        <taxon>Metakinetoplastina</taxon>
        <taxon>Trypanosomatida</taxon>
        <taxon>Trypanosomatidae</taxon>
        <taxon>Trypanosoma</taxon>
        <taxon>Nannomonas</taxon>
    </lineage>
</organism>
<dbReference type="PANTHER" id="PTHR44144:SF1">
    <property type="entry name" value="DNAJ HOMOLOG SUBFAMILY C MEMBER 9"/>
    <property type="match status" value="1"/>
</dbReference>
<protein>
    <submittedName>
        <fullName evidence="3">WGS project CAEQ00000000 data, annotated contig 1246</fullName>
    </submittedName>
</protein>
<comment type="caution">
    <text evidence="3">The sequence shown here is derived from an EMBL/GenBank/DDBJ whole genome shotgun (WGS) entry which is preliminary data.</text>
</comment>
<dbReference type="CDD" id="cd06257">
    <property type="entry name" value="DnaJ"/>
    <property type="match status" value="1"/>
</dbReference>
<name>F9W4X0_TRYCI</name>
<feature type="compositionally biased region" description="Acidic residues" evidence="1">
    <location>
        <begin position="184"/>
        <end position="195"/>
    </location>
</feature>
<accession>F9W4X0</accession>
<dbReference type="Proteomes" id="UP000000702">
    <property type="component" value="Unassembled WGS sequence"/>
</dbReference>
<gene>
    <name evidence="3" type="ORF">TCIL3000_0_31210</name>
</gene>
<dbReference type="PROSITE" id="PS00636">
    <property type="entry name" value="DNAJ_1"/>
    <property type="match status" value="1"/>
</dbReference>
<dbReference type="PANTHER" id="PTHR44144">
    <property type="entry name" value="DNAJ HOMOLOG SUBFAMILY C MEMBER 9"/>
    <property type="match status" value="1"/>
</dbReference>
<dbReference type="PRINTS" id="PR00625">
    <property type="entry name" value="JDOMAIN"/>
</dbReference>
<proteinExistence type="predicted"/>
<dbReference type="InterPro" id="IPR018253">
    <property type="entry name" value="DnaJ_domain_CS"/>
</dbReference>
<evidence type="ECO:0000313" key="4">
    <source>
        <dbReference type="Proteomes" id="UP000000702"/>
    </source>
</evidence>